<accession>A0AAD1XG94</accession>
<feature type="compositionally biased region" description="Polar residues" evidence="1">
    <location>
        <begin position="57"/>
        <end position="79"/>
    </location>
</feature>
<gene>
    <name evidence="2" type="ORF">ECRASSUSDP1_LOCUS12537</name>
</gene>
<feature type="region of interest" description="Disordered" evidence="1">
    <location>
        <begin position="1"/>
        <end position="84"/>
    </location>
</feature>
<name>A0AAD1XG94_EUPCR</name>
<organism evidence="2 3">
    <name type="scientific">Euplotes crassus</name>
    <dbReference type="NCBI Taxonomy" id="5936"/>
    <lineage>
        <taxon>Eukaryota</taxon>
        <taxon>Sar</taxon>
        <taxon>Alveolata</taxon>
        <taxon>Ciliophora</taxon>
        <taxon>Intramacronucleata</taxon>
        <taxon>Spirotrichea</taxon>
        <taxon>Hypotrichia</taxon>
        <taxon>Euplotida</taxon>
        <taxon>Euplotidae</taxon>
        <taxon>Moneuplotes</taxon>
    </lineage>
</organism>
<dbReference type="AlphaFoldDB" id="A0AAD1XG94"/>
<evidence type="ECO:0000313" key="2">
    <source>
        <dbReference type="EMBL" id="CAI2371217.1"/>
    </source>
</evidence>
<feature type="region of interest" description="Disordered" evidence="1">
    <location>
        <begin position="124"/>
        <end position="171"/>
    </location>
</feature>
<dbReference type="Proteomes" id="UP001295684">
    <property type="component" value="Unassembled WGS sequence"/>
</dbReference>
<keyword evidence="3" id="KW-1185">Reference proteome</keyword>
<reference evidence="2" key="1">
    <citation type="submission" date="2023-07" db="EMBL/GenBank/DDBJ databases">
        <authorList>
            <consortium name="AG Swart"/>
            <person name="Singh M."/>
            <person name="Singh A."/>
            <person name="Seah K."/>
            <person name="Emmerich C."/>
        </authorList>
    </citation>
    <scope>NUCLEOTIDE SEQUENCE</scope>
    <source>
        <strain evidence="2">DP1</strain>
    </source>
</reference>
<evidence type="ECO:0000256" key="1">
    <source>
        <dbReference type="SAM" id="MobiDB-lite"/>
    </source>
</evidence>
<comment type="caution">
    <text evidence="2">The sequence shown here is derived from an EMBL/GenBank/DDBJ whole genome shotgun (WGS) entry which is preliminary data.</text>
</comment>
<dbReference type="EMBL" id="CAMPGE010012451">
    <property type="protein sequence ID" value="CAI2371217.1"/>
    <property type="molecule type" value="Genomic_DNA"/>
</dbReference>
<evidence type="ECO:0000313" key="3">
    <source>
        <dbReference type="Proteomes" id="UP001295684"/>
    </source>
</evidence>
<proteinExistence type="predicted"/>
<feature type="compositionally biased region" description="Basic and acidic residues" evidence="1">
    <location>
        <begin position="124"/>
        <end position="133"/>
    </location>
</feature>
<protein>
    <submittedName>
        <fullName evidence="2">Uncharacterized protein</fullName>
    </submittedName>
</protein>
<feature type="compositionally biased region" description="Basic and acidic residues" evidence="1">
    <location>
        <begin position="16"/>
        <end position="26"/>
    </location>
</feature>
<sequence>MNKNLGPDRYYSFEGDQQRNDREDKYFGNTKRQINMQLGVDSKEVPNELSSEDFSEEGNNSFLITGKSSCKGSNDSYRQPYNCDFRKSKNQRTNFEKLKESLEMNYNQSRRIEAQDIVNFEKESEKSASDYTHRLGPNSNFNLNKIRVNQPDSQESMENYEYQNEIGAPMQ</sequence>